<dbReference type="EMBL" id="PEYD01000065">
    <property type="protein sequence ID" value="PIS39171.1"/>
    <property type="molecule type" value="Genomic_DNA"/>
</dbReference>
<comment type="caution">
    <text evidence="3">The sequence shown here is derived from an EMBL/GenBank/DDBJ whole genome shotgun (WGS) entry which is preliminary data.</text>
</comment>
<dbReference type="SUPFAM" id="SSF51735">
    <property type="entry name" value="NAD(P)-binding Rossmann-fold domains"/>
    <property type="match status" value="1"/>
</dbReference>
<evidence type="ECO:0000256" key="1">
    <source>
        <dbReference type="ARBA" id="ARBA00007637"/>
    </source>
</evidence>
<gene>
    <name evidence="3" type="ORF">COT33_03330</name>
</gene>
<protein>
    <recommendedName>
        <fullName evidence="2">NAD-dependent epimerase/dehydratase domain-containing protein</fullName>
    </recommendedName>
</protein>
<reference evidence="4" key="1">
    <citation type="submission" date="2017-09" db="EMBL/GenBank/DDBJ databases">
        <title>Depth-based differentiation of microbial function through sediment-hosted aquifers and enrichment of novel symbionts in the deep terrestrial subsurface.</title>
        <authorList>
            <person name="Probst A.J."/>
            <person name="Ladd B."/>
            <person name="Jarett J.K."/>
            <person name="Geller-Mcgrath D.E."/>
            <person name="Sieber C.M.K."/>
            <person name="Emerson J.B."/>
            <person name="Anantharaman K."/>
            <person name="Thomas B.C."/>
            <person name="Malmstrom R."/>
            <person name="Stieglmeier M."/>
            <person name="Klingl A."/>
            <person name="Woyke T."/>
            <person name="Ryan C.M."/>
            <person name="Banfield J.F."/>
        </authorList>
    </citation>
    <scope>NUCLEOTIDE SEQUENCE [LARGE SCALE GENOMIC DNA]</scope>
</reference>
<dbReference type="PANTHER" id="PTHR43000">
    <property type="entry name" value="DTDP-D-GLUCOSE 4,6-DEHYDRATASE-RELATED"/>
    <property type="match status" value="1"/>
</dbReference>
<organism evidence="3 4">
    <name type="scientific">Candidatus Nealsonbacteria bacterium CG08_land_8_20_14_0_20_38_20</name>
    <dbReference type="NCBI Taxonomy" id="1974705"/>
    <lineage>
        <taxon>Bacteria</taxon>
        <taxon>Candidatus Nealsoniibacteriota</taxon>
    </lineage>
</organism>
<dbReference type="Gene3D" id="3.40.50.720">
    <property type="entry name" value="NAD(P)-binding Rossmann-like Domain"/>
    <property type="match status" value="1"/>
</dbReference>
<dbReference type="Proteomes" id="UP000230088">
    <property type="component" value="Unassembled WGS sequence"/>
</dbReference>
<evidence type="ECO:0000313" key="3">
    <source>
        <dbReference type="EMBL" id="PIS39171.1"/>
    </source>
</evidence>
<feature type="domain" description="NAD-dependent epimerase/dehydratase" evidence="2">
    <location>
        <begin position="17"/>
        <end position="208"/>
    </location>
</feature>
<feature type="non-terminal residue" evidence="3">
    <location>
        <position position="209"/>
    </location>
</feature>
<evidence type="ECO:0000259" key="2">
    <source>
        <dbReference type="Pfam" id="PF01370"/>
    </source>
</evidence>
<comment type="similarity">
    <text evidence="1">Belongs to the NAD(P)-dependent epimerase/dehydratase family.</text>
</comment>
<dbReference type="Pfam" id="PF01370">
    <property type="entry name" value="Epimerase"/>
    <property type="match status" value="1"/>
</dbReference>
<proteinExistence type="inferred from homology"/>
<accession>A0A2H0YKZ3</accession>
<dbReference type="InterPro" id="IPR036291">
    <property type="entry name" value="NAD(P)-bd_dom_sf"/>
</dbReference>
<dbReference type="AlphaFoldDB" id="A0A2H0YKZ3"/>
<sequence>MNDLNLAPLHNEFRKKVLIIGGLGFIGSHLVKKSIKKGYEVTIFSRSEKTVNIEAIKDKVKLIIKDLKDIDEEVKSFDFIFNLAGSTDNYAIIENQPYRDIEANCTTAISLLEACRKHNPKARIIFASTFFVNGNVNNLPVTPESPCNPLGLYPATKLAAEHFFKIYHNVFNLDIVIARFTNVFGPFEQAENKKKAGFNYLINLALKGQ</sequence>
<name>A0A2H0YKZ3_9BACT</name>
<dbReference type="InterPro" id="IPR001509">
    <property type="entry name" value="Epimerase_deHydtase"/>
</dbReference>
<evidence type="ECO:0000313" key="4">
    <source>
        <dbReference type="Proteomes" id="UP000230088"/>
    </source>
</evidence>